<dbReference type="Proteomes" id="UP000253153">
    <property type="component" value="Unassembled WGS sequence"/>
</dbReference>
<feature type="coiled-coil region" evidence="1">
    <location>
        <begin position="247"/>
        <end position="274"/>
    </location>
</feature>
<keyword evidence="3" id="KW-1185">Reference proteome</keyword>
<proteinExistence type="predicted"/>
<dbReference type="EMBL" id="QKXC01000030">
    <property type="protein sequence ID" value="RBR26038.1"/>
    <property type="molecule type" value="Genomic_DNA"/>
</dbReference>
<accession>A0A366SAV0</accession>
<organism evidence="2 3">
    <name type="scientific">Fusarium coffeatum</name>
    <dbReference type="NCBI Taxonomy" id="231269"/>
    <lineage>
        <taxon>Eukaryota</taxon>
        <taxon>Fungi</taxon>
        <taxon>Dikarya</taxon>
        <taxon>Ascomycota</taxon>
        <taxon>Pezizomycotina</taxon>
        <taxon>Sordariomycetes</taxon>
        <taxon>Hypocreomycetidae</taxon>
        <taxon>Hypocreales</taxon>
        <taxon>Nectriaceae</taxon>
        <taxon>Fusarium</taxon>
        <taxon>Fusarium incarnatum-equiseti species complex</taxon>
    </lineage>
</organism>
<protein>
    <submittedName>
        <fullName evidence="2">Uncharacterized protein</fullName>
    </submittedName>
</protein>
<gene>
    <name evidence="2" type="ORF">FIESC28_01066</name>
</gene>
<dbReference type="GeneID" id="41990513"/>
<comment type="caution">
    <text evidence="2">The sequence shown here is derived from an EMBL/GenBank/DDBJ whole genome shotgun (WGS) entry which is preliminary data.</text>
</comment>
<sequence>MTAQLRIPNPASFLLLDKSSTVTKIQLQPKSFDILRRAVADGMTLPASPREFEARYPRGVLQEFLERDPSVYEYVLQVYVATHLTCARFENVINKGLSVIDSAMALLGVRLNALVQEQNNGNIGDTLHGILQSLRTLSSDASDLSAKCESIEGDVAEFKVQSKQNYESAAKAETRWDKARVSDDEWQGKLSRRTEAIEDSMRRFQDEAENLDKQSRMSPPQSSVGWQIFRPFAEVISSIGGPRLRSREEIENDLEDLKRQFYRAQREAMDKETEFRKATNSIEALHHSMHDLSSHAEEVAAAISSVNIAASRLVTDNEDLARKLEYLRGDIEMEGELGGKLGDLLSSEVDEISECYAMWQEIRSIGEIMR</sequence>
<dbReference type="RefSeq" id="XP_031020629.1">
    <property type="nucleotide sequence ID" value="XM_031155217.1"/>
</dbReference>
<evidence type="ECO:0000256" key="1">
    <source>
        <dbReference type="SAM" id="Coils"/>
    </source>
</evidence>
<dbReference type="AlphaFoldDB" id="A0A366SAV0"/>
<keyword evidence="1" id="KW-0175">Coiled coil</keyword>
<name>A0A366SAV0_9HYPO</name>
<reference evidence="2 3" key="1">
    <citation type="submission" date="2018-06" db="EMBL/GenBank/DDBJ databases">
        <title>Fusarium incarnatum-equiseti species complex species 28.</title>
        <authorList>
            <person name="Gardiner D.M."/>
        </authorList>
    </citation>
    <scope>NUCLEOTIDE SEQUENCE [LARGE SCALE GENOMIC DNA]</scope>
    <source>
        <strain evidence="2 3">FIESC_28</strain>
    </source>
</reference>
<evidence type="ECO:0000313" key="3">
    <source>
        <dbReference type="Proteomes" id="UP000253153"/>
    </source>
</evidence>
<evidence type="ECO:0000313" key="2">
    <source>
        <dbReference type="EMBL" id="RBR26038.1"/>
    </source>
</evidence>
<dbReference type="OrthoDB" id="5101630at2759"/>